<accession>A0A2N5SPP1</accession>
<protein>
    <submittedName>
        <fullName evidence="1">Uncharacterized protein</fullName>
    </submittedName>
</protein>
<reference evidence="1 2" key="1">
    <citation type="submission" date="2017-11" db="EMBL/GenBank/DDBJ databases">
        <title>De novo assembly and phasing of dikaryotic genomes from two isolates of Puccinia coronata f. sp. avenae, the causal agent of oat crown rust.</title>
        <authorList>
            <person name="Miller M.E."/>
            <person name="Zhang Y."/>
            <person name="Omidvar V."/>
            <person name="Sperschneider J."/>
            <person name="Schwessinger B."/>
            <person name="Raley C."/>
            <person name="Palmer J.M."/>
            <person name="Garnica D."/>
            <person name="Upadhyaya N."/>
            <person name="Rathjen J."/>
            <person name="Taylor J.M."/>
            <person name="Park R.F."/>
            <person name="Dodds P.N."/>
            <person name="Hirsch C.D."/>
            <person name="Kianian S.F."/>
            <person name="Figueroa M."/>
        </authorList>
    </citation>
    <scope>NUCLEOTIDE SEQUENCE [LARGE SCALE GENOMIC DNA]</scope>
    <source>
        <strain evidence="1">12SD80</strain>
    </source>
</reference>
<comment type="caution">
    <text evidence="1">The sequence shown here is derived from an EMBL/GenBank/DDBJ whole genome shotgun (WGS) entry which is preliminary data.</text>
</comment>
<dbReference type="Proteomes" id="UP000235392">
    <property type="component" value="Unassembled WGS sequence"/>
</dbReference>
<evidence type="ECO:0000313" key="1">
    <source>
        <dbReference type="EMBL" id="PLW15212.1"/>
    </source>
</evidence>
<gene>
    <name evidence="1" type="ORF">PCASD_20300</name>
</gene>
<proteinExistence type="predicted"/>
<organism evidence="1 2">
    <name type="scientific">Puccinia coronata f. sp. avenae</name>
    <dbReference type="NCBI Taxonomy" id="200324"/>
    <lineage>
        <taxon>Eukaryota</taxon>
        <taxon>Fungi</taxon>
        <taxon>Dikarya</taxon>
        <taxon>Basidiomycota</taxon>
        <taxon>Pucciniomycotina</taxon>
        <taxon>Pucciniomycetes</taxon>
        <taxon>Pucciniales</taxon>
        <taxon>Pucciniaceae</taxon>
        <taxon>Puccinia</taxon>
    </lineage>
</organism>
<dbReference type="AlphaFoldDB" id="A0A2N5SPP1"/>
<dbReference type="EMBL" id="PGCI01000803">
    <property type="protein sequence ID" value="PLW15212.1"/>
    <property type="molecule type" value="Genomic_DNA"/>
</dbReference>
<evidence type="ECO:0000313" key="2">
    <source>
        <dbReference type="Proteomes" id="UP000235392"/>
    </source>
</evidence>
<name>A0A2N5SPP1_9BASI</name>
<sequence>MPPSCPTGSGLCSIVLQYTYLFPPHSRLLPTPASNSQQDGGHPDHCIKRLKASTLALLCKMPLPSQSESPSIYFIFMKDMEPTFGLAFTAM</sequence>